<evidence type="ECO:0000256" key="2">
    <source>
        <dbReference type="SAM" id="SignalP"/>
    </source>
</evidence>
<feature type="signal peptide" evidence="2">
    <location>
        <begin position="1"/>
        <end position="30"/>
    </location>
</feature>
<reference evidence="4" key="1">
    <citation type="journal article" date="2019" name="Int. J. Syst. Evol. Microbiol.">
        <title>The Global Catalogue of Microorganisms (GCM) 10K type strain sequencing project: providing services to taxonomists for standard genome sequencing and annotation.</title>
        <authorList>
            <consortium name="The Broad Institute Genomics Platform"/>
            <consortium name="The Broad Institute Genome Sequencing Center for Infectious Disease"/>
            <person name="Wu L."/>
            <person name="Ma J."/>
        </authorList>
    </citation>
    <scope>NUCLEOTIDE SEQUENCE [LARGE SCALE GENOMIC DNA]</scope>
    <source>
        <strain evidence="4">JCM 6833</strain>
    </source>
</reference>
<evidence type="ECO:0000256" key="1">
    <source>
        <dbReference type="SAM" id="MobiDB-lite"/>
    </source>
</evidence>
<protein>
    <recommendedName>
        <fullName evidence="5">Secreted protein</fullName>
    </recommendedName>
</protein>
<organism evidence="3 4">
    <name type="scientific">Actinomadura fulvescens</name>
    <dbReference type="NCBI Taxonomy" id="46160"/>
    <lineage>
        <taxon>Bacteria</taxon>
        <taxon>Bacillati</taxon>
        <taxon>Actinomycetota</taxon>
        <taxon>Actinomycetes</taxon>
        <taxon>Streptosporangiales</taxon>
        <taxon>Thermomonosporaceae</taxon>
        <taxon>Actinomadura</taxon>
    </lineage>
</organism>
<dbReference type="EMBL" id="BAAATD010000013">
    <property type="protein sequence ID" value="GAA2626366.1"/>
    <property type="molecule type" value="Genomic_DNA"/>
</dbReference>
<keyword evidence="2" id="KW-0732">Signal</keyword>
<evidence type="ECO:0008006" key="5">
    <source>
        <dbReference type="Google" id="ProtNLM"/>
    </source>
</evidence>
<accession>A0ABP6CWN4</accession>
<evidence type="ECO:0000313" key="3">
    <source>
        <dbReference type="EMBL" id="GAA2626366.1"/>
    </source>
</evidence>
<feature type="region of interest" description="Disordered" evidence="1">
    <location>
        <begin position="30"/>
        <end position="58"/>
    </location>
</feature>
<feature type="compositionally biased region" description="Pro residues" evidence="1">
    <location>
        <begin position="32"/>
        <end position="44"/>
    </location>
</feature>
<sequence>MNISTKALLTTGAALAMASGLFVGVPAASADPPRPAATPSPGPKGVPQKANYRPNMPMGTSCQSPGNGHVCIYVGPVGTQSYVRVWYTKVAGNPIFASLEWRNPAGKYFVTQAVWMAAGETWEYTWHTYIGPGCNEGFLLDHGNLSSYPSGQECV</sequence>
<proteinExistence type="predicted"/>
<feature type="chain" id="PRO_5045595119" description="Secreted protein" evidence="2">
    <location>
        <begin position="31"/>
        <end position="155"/>
    </location>
</feature>
<dbReference type="Proteomes" id="UP001501509">
    <property type="component" value="Unassembled WGS sequence"/>
</dbReference>
<evidence type="ECO:0000313" key="4">
    <source>
        <dbReference type="Proteomes" id="UP001501509"/>
    </source>
</evidence>
<dbReference type="RefSeq" id="WP_344547166.1">
    <property type="nucleotide sequence ID" value="NZ_BAAATD010000013.1"/>
</dbReference>
<gene>
    <name evidence="3" type="ORF">GCM10010411_74100</name>
</gene>
<name>A0ABP6CWN4_9ACTN</name>
<keyword evidence="4" id="KW-1185">Reference proteome</keyword>
<comment type="caution">
    <text evidence="3">The sequence shown here is derived from an EMBL/GenBank/DDBJ whole genome shotgun (WGS) entry which is preliminary data.</text>
</comment>